<dbReference type="OrthoDB" id="3747906at2759"/>
<name>A0A6A5TP85_9PLEO</name>
<feature type="region of interest" description="Disordered" evidence="1">
    <location>
        <begin position="1"/>
        <end position="93"/>
    </location>
</feature>
<evidence type="ECO:0000256" key="1">
    <source>
        <dbReference type="SAM" id="MobiDB-lite"/>
    </source>
</evidence>
<feature type="compositionally biased region" description="Polar residues" evidence="1">
    <location>
        <begin position="22"/>
        <end position="37"/>
    </location>
</feature>
<evidence type="ECO:0000313" key="3">
    <source>
        <dbReference type="Proteomes" id="UP000800035"/>
    </source>
</evidence>
<dbReference type="Proteomes" id="UP000800035">
    <property type="component" value="Unassembled WGS sequence"/>
</dbReference>
<feature type="compositionally biased region" description="Low complexity" evidence="1">
    <location>
        <begin position="8"/>
        <end position="21"/>
    </location>
</feature>
<gene>
    <name evidence="2" type="ORF">CC80DRAFT_597996</name>
</gene>
<feature type="compositionally biased region" description="Basic and acidic residues" evidence="1">
    <location>
        <begin position="63"/>
        <end position="75"/>
    </location>
</feature>
<keyword evidence="3" id="KW-1185">Reference proteome</keyword>
<protein>
    <submittedName>
        <fullName evidence="2">Uncharacterized protein</fullName>
    </submittedName>
</protein>
<evidence type="ECO:0000313" key="2">
    <source>
        <dbReference type="EMBL" id="KAF1950737.1"/>
    </source>
</evidence>
<proteinExistence type="predicted"/>
<reference evidence="2" key="1">
    <citation type="journal article" date="2020" name="Stud. Mycol.">
        <title>101 Dothideomycetes genomes: a test case for predicting lifestyles and emergence of pathogens.</title>
        <authorList>
            <person name="Haridas S."/>
            <person name="Albert R."/>
            <person name="Binder M."/>
            <person name="Bloem J."/>
            <person name="Labutti K."/>
            <person name="Salamov A."/>
            <person name="Andreopoulos B."/>
            <person name="Baker S."/>
            <person name="Barry K."/>
            <person name="Bills G."/>
            <person name="Bluhm B."/>
            <person name="Cannon C."/>
            <person name="Castanera R."/>
            <person name="Culley D."/>
            <person name="Daum C."/>
            <person name="Ezra D."/>
            <person name="Gonzalez J."/>
            <person name="Henrissat B."/>
            <person name="Kuo A."/>
            <person name="Liang C."/>
            <person name="Lipzen A."/>
            <person name="Lutzoni F."/>
            <person name="Magnuson J."/>
            <person name="Mondo S."/>
            <person name="Nolan M."/>
            <person name="Ohm R."/>
            <person name="Pangilinan J."/>
            <person name="Park H.-J."/>
            <person name="Ramirez L."/>
            <person name="Alfaro M."/>
            <person name="Sun H."/>
            <person name="Tritt A."/>
            <person name="Yoshinaga Y."/>
            <person name="Zwiers L.-H."/>
            <person name="Turgeon B."/>
            <person name="Goodwin S."/>
            <person name="Spatafora J."/>
            <person name="Crous P."/>
            <person name="Grigoriev I."/>
        </authorList>
    </citation>
    <scope>NUCLEOTIDE SEQUENCE</scope>
    <source>
        <strain evidence="2">CBS 675.92</strain>
    </source>
</reference>
<organism evidence="2 3">
    <name type="scientific">Byssothecium circinans</name>
    <dbReference type="NCBI Taxonomy" id="147558"/>
    <lineage>
        <taxon>Eukaryota</taxon>
        <taxon>Fungi</taxon>
        <taxon>Dikarya</taxon>
        <taxon>Ascomycota</taxon>
        <taxon>Pezizomycotina</taxon>
        <taxon>Dothideomycetes</taxon>
        <taxon>Pleosporomycetidae</taxon>
        <taxon>Pleosporales</taxon>
        <taxon>Massarineae</taxon>
        <taxon>Massarinaceae</taxon>
        <taxon>Byssothecium</taxon>
    </lineage>
</organism>
<dbReference type="EMBL" id="ML977023">
    <property type="protein sequence ID" value="KAF1950737.1"/>
    <property type="molecule type" value="Genomic_DNA"/>
</dbReference>
<dbReference type="AlphaFoldDB" id="A0A6A5TP85"/>
<accession>A0A6A5TP85</accession>
<feature type="compositionally biased region" description="Basic residues" evidence="1">
    <location>
        <begin position="76"/>
        <end position="91"/>
    </location>
</feature>
<sequence>MAPPKKISTTTTTSRGPNTRTHLSPNHHPSSSALPNDTSEDADGMDGQQHTEPEDSQGAPDAKLQRLMEDMVDTQRKRHAARKAKVHKAYTKSHAETREDITAIFDQHAKDAAQARTAQLQRLRQLIAQKTEVEKRMADKFAELRKEYLKHAESLQRVVEYRARELR</sequence>